<dbReference type="OrthoDB" id="5146042at2"/>
<dbReference type="AlphaFoldDB" id="A0A4R0HLN5"/>
<dbReference type="EMBL" id="SJJZ01000001">
    <property type="protein sequence ID" value="TCC10794.1"/>
    <property type="molecule type" value="Genomic_DNA"/>
</dbReference>
<dbReference type="Proteomes" id="UP000292346">
    <property type="component" value="Unassembled WGS sequence"/>
</dbReference>
<reference evidence="1 2" key="1">
    <citation type="submission" date="2019-02" db="EMBL/GenBank/DDBJ databases">
        <title>Kribbella capetownensis sp. nov. and Kribbella speibonae sp. nov., isolated from soil.</title>
        <authorList>
            <person name="Curtis S.M."/>
            <person name="Norton I."/>
            <person name="Everest G.J."/>
            <person name="Meyers P.R."/>
        </authorList>
    </citation>
    <scope>NUCLEOTIDE SEQUENCE [LARGE SCALE GENOMIC DNA]</scope>
    <source>
        <strain evidence="1 2">KCTC 29219</strain>
    </source>
</reference>
<dbReference type="RefSeq" id="WP_131335186.1">
    <property type="nucleotide sequence ID" value="NZ_SJJZ01000001.1"/>
</dbReference>
<evidence type="ECO:0000313" key="2">
    <source>
        <dbReference type="Proteomes" id="UP000292346"/>
    </source>
</evidence>
<sequence length="341" mass="37791">MRNVEAVRDADPPDETDQRLTRSFRELRHRQSGAFSRHQAVAHGITDKVLSRRRRARQIQQIHGGVYVDFTGPLPWETRVWAAWLAYGPDAALTGATALRWYGVEGVPGDDRIHLAVPHSRRVDQRAGVLVSRHRGFAAQLHGSRTPPIVRLEVAALMRASADPNAPRQAALLLDVCRQRATTPQRLLAELDSLTRLPARQVLRRIVLDAADGVQSFLEQVYLRRVERAHALPSAERQARVESTDGSGRSVRYRDVLYSPYGLVIELDGHAGHSDSESRWRDMHRDNSTAMSGNLTLRFGYQLIGQPCLAAAQVATALRLRGWTGTARACSAGCSVARSAA</sequence>
<accession>A0A4R0HLN5</accession>
<protein>
    <submittedName>
        <fullName evidence="1">Uncharacterized protein</fullName>
    </submittedName>
</protein>
<organism evidence="1 2">
    <name type="scientific">Kribbella soli</name>
    <dbReference type="NCBI Taxonomy" id="1124743"/>
    <lineage>
        <taxon>Bacteria</taxon>
        <taxon>Bacillati</taxon>
        <taxon>Actinomycetota</taxon>
        <taxon>Actinomycetes</taxon>
        <taxon>Propionibacteriales</taxon>
        <taxon>Kribbellaceae</taxon>
        <taxon>Kribbella</taxon>
    </lineage>
</organism>
<gene>
    <name evidence="1" type="ORF">E0H45_05645</name>
</gene>
<keyword evidence="2" id="KW-1185">Reference proteome</keyword>
<comment type="caution">
    <text evidence="1">The sequence shown here is derived from an EMBL/GenBank/DDBJ whole genome shotgun (WGS) entry which is preliminary data.</text>
</comment>
<proteinExistence type="predicted"/>
<name>A0A4R0HLN5_9ACTN</name>
<evidence type="ECO:0000313" key="1">
    <source>
        <dbReference type="EMBL" id="TCC10794.1"/>
    </source>
</evidence>